<organism evidence="1 2">
    <name type="scientific">Williamsia marianensis</name>
    <dbReference type="NCBI Taxonomy" id="85044"/>
    <lineage>
        <taxon>Bacteria</taxon>
        <taxon>Bacillati</taxon>
        <taxon>Actinomycetota</taxon>
        <taxon>Actinomycetes</taxon>
        <taxon>Mycobacteriales</taxon>
        <taxon>Nocardiaceae</taxon>
        <taxon>Williamsia</taxon>
    </lineage>
</organism>
<dbReference type="InterPro" id="IPR043746">
    <property type="entry name" value="DUF5691"/>
</dbReference>
<comment type="caution">
    <text evidence="1">The sequence shown here is derived from an EMBL/GenBank/DDBJ whole genome shotgun (WGS) entry which is preliminary data.</text>
</comment>
<dbReference type="Proteomes" id="UP000225108">
    <property type="component" value="Unassembled WGS sequence"/>
</dbReference>
<accession>A0A2G3PJ63</accession>
<dbReference type="AlphaFoldDB" id="A0A2G3PJ63"/>
<evidence type="ECO:0000313" key="1">
    <source>
        <dbReference type="EMBL" id="PHV65152.1"/>
    </source>
</evidence>
<name>A0A2G3PJ63_WILMA</name>
<dbReference type="EMBL" id="PEBD01000010">
    <property type="protein sequence ID" value="PHV65152.1"/>
    <property type="molecule type" value="Genomic_DNA"/>
</dbReference>
<protein>
    <submittedName>
        <fullName evidence="1">Uncharacterized protein</fullName>
    </submittedName>
</protein>
<gene>
    <name evidence="1" type="ORF">CSW57_15095</name>
</gene>
<dbReference type="RefSeq" id="WP_099383578.1">
    <property type="nucleotide sequence ID" value="NZ_PEBD01000010.1"/>
</dbReference>
<evidence type="ECO:0000313" key="2">
    <source>
        <dbReference type="Proteomes" id="UP000225108"/>
    </source>
</evidence>
<sequence>MNAWDELVSAATVGVGGKALEMTDFDPAIAEPVGRIDRRDAVAAVYSIAALDTVAVRAGMTAGPQVDAMAPAPDEDRPMMNERLAGLLGQALDSGEELATWAIESMAARDLRVPPAMIPALLQRTARQVRIRPAVAVLVGERGRWLSDVSDIPGILPARDLAAEPDVDVEEVWSFGDTPTRVEVLRRWRTADSAEALRRLQETWASEPGDVRAALLGALEVGLSSTDEAFLEMALDDRKGSVRAGAAGLLTKIPDSGLQKRMIERARAVLVGSGGGRRWRIALALPEGADQAARRDGIDPTPPRGTGAGAWHARQVLERAPLSLWEDIFGKHPASLVEAVADDDADIVLGAWSAAAVAQHSARWAGTLYRWKGAEPGLVGVLDEAERGEAAVWWLRNRRPPGAVLPHLPVPWPDEVAATALNLVLREAITGSGTQLWHWRGLVDHLRTGLPVGPGHRWIEQIDAVTDRMKGGWPQLLEPLKWALILRAAITEEMK</sequence>
<reference evidence="1 2" key="1">
    <citation type="submission" date="2017-10" db="EMBL/GenBank/DDBJ databases">
        <title>The draft genome sequence of Williamsia sp. BULT 1.1 isolated from the semi-arid grassland soils from South Africa.</title>
        <authorList>
            <person name="Kabwe M.H."/>
            <person name="Govender N."/>
            <person name="Mutseka Lunga P."/>
            <person name="Vikram S."/>
            <person name="Makhalanyane T.P."/>
        </authorList>
    </citation>
    <scope>NUCLEOTIDE SEQUENCE [LARGE SCALE GENOMIC DNA]</scope>
    <source>
        <strain evidence="1 2">BULT 1.1</strain>
    </source>
</reference>
<proteinExistence type="predicted"/>
<dbReference type="Pfam" id="PF18944">
    <property type="entry name" value="DUF5691"/>
    <property type="match status" value="1"/>
</dbReference>